<gene>
    <name evidence="2" type="ORF">HNAJ_LOCUS2190</name>
</gene>
<sequence>VWFLCTSISTSIVSVWIGWLIIKYWYYSPSTSFWEISTLLLLSIGCLFAINAFIMTIMGAVFNLTTNELANWRRYEYFGNAKTGFKNPFNKGVWSNIVEFFYPRYYETERELCRKRGAVDGEYQFVV</sequence>
<feature type="transmembrane region" description="Helical" evidence="1">
    <location>
        <begin position="7"/>
        <end position="27"/>
    </location>
</feature>
<evidence type="ECO:0000313" key="3">
    <source>
        <dbReference type="Proteomes" id="UP000278807"/>
    </source>
</evidence>
<dbReference type="WBParaSite" id="HNAJ_0000219101-mRNA-1">
    <property type="protein sequence ID" value="HNAJ_0000219101-mRNA-1"/>
    <property type="gene ID" value="HNAJ_0000219101"/>
</dbReference>
<dbReference type="AlphaFoldDB" id="A0A0R3T553"/>
<keyword evidence="3" id="KW-1185">Reference proteome</keyword>
<keyword evidence="1" id="KW-0472">Membrane</keyword>
<reference evidence="2 3" key="2">
    <citation type="submission" date="2018-11" db="EMBL/GenBank/DDBJ databases">
        <authorList>
            <consortium name="Pathogen Informatics"/>
        </authorList>
    </citation>
    <scope>NUCLEOTIDE SEQUENCE [LARGE SCALE GENOMIC DNA]</scope>
</reference>
<keyword evidence="1" id="KW-0812">Transmembrane</keyword>
<evidence type="ECO:0000313" key="4">
    <source>
        <dbReference type="WBParaSite" id="HNAJ_0000219101-mRNA-1"/>
    </source>
</evidence>
<dbReference type="Proteomes" id="UP000278807">
    <property type="component" value="Unassembled WGS sequence"/>
</dbReference>
<feature type="transmembrane region" description="Helical" evidence="1">
    <location>
        <begin position="39"/>
        <end position="64"/>
    </location>
</feature>
<dbReference type="OrthoDB" id="6248437at2759"/>
<dbReference type="EMBL" id="UZAE01001018">
    <property type="protein sequence ID" value="VDN98049.1"/>
    <property type="molecule type" value="Genomic_DNA"/>
</dbReference>
<proteinExistence type="predicted"/>
<reference evidence="4" key="1">
    <citation type="submission" date="2017-02" db="UniProtKB">
        <authorList>
            <consortium name="WormBaseParasite"/>
        </authorList>
    </citation>
    <scope>IDENTIFICATION</scope>
</reference>
<organism evidence="4">
    <name type="scientific">Rodentolepis nana</name>
    <name type="common">Dwarf tapeworm</name>
    <name type="synonym">Hymenolepis nana</name>
    <dbReference type="NCBI Taxonomy" id="102285"/>
    <lineage>
        <taxon>Eukaryota</taxon>
        <taxon>Metazoa</taxon>
        <taxon>Spiralia</taxon>
        <taxon>Lophotrochozoa</taxon>
        <taxon>Platyhelminthes</taxon>
        <taxon>Cestoda</taxon>
        <taxon>Eucestoda</taxon>
        <taxon>Cyclophyllidea</taxon>
        <taxon>Hymenolepididae</taxon>
        <taxon>Rodentolepis</taxon>
    </lineage>
</organism>
<evidence type="ECO:0000256" key="1">
    <source>
        <dbReference type="SAM" id="Phobius"/>
    </source>
</evidence>
<evidence type="ECO:0000313" key="2">
    <source>
        <dbReference type="EMBL" id="VDN98049.1"/>
    </source>
</evidence>
<keyword evidence="1" id="KW-1133">Transmembrane helix</keyword>
<protein>
    <submittedName>
        <fullName evidence="4">Protein S-acyltransferase</fullName>
    </submittedName>
</protein>
<name>A0A0R3T553_RODNA</name>
<accession>A0A0R3T553</accession>